<reference evidence="7" key="1">
    <citation type="journal article" date="2019" name="Int. J. Syst. Evol. Microbiol.">
        <title>The Global Catalogue of Microorganisms (GCM) 10K type strain sequencing project: providing services to taxonomists for standard genome sequencing and annotation.</title>
        <authorList>
            <consortium name="The Broad Institute Genomics Platform"/>
            <consortium name="The Broad Institute Genome Sequencing Center for Infectious Disease"/>
            <person name="Wu L."/>
            <person name="Ma J."/>
        </authorList>
    </citation>
    <scope>NUCLEOTIDE SEQUENCE [LARGE SCALE GENOMIC DNA]</scope>
    <source>
        <strain evidence="7">NBRC 102122</strain>
    </source>
</reference>
<evidence type="ECO:0000313" key="7">
    <source>
        <dbReference type="Proteomes" id="UP001156702"/>
    </source>
</evidence>
<keyword evidence="4 5" id="KW-0472">Membrane</keyword>
<gene>
    <name evidence="6" type="ORF">GCM10007923_55080</name>
</gene>
<keyword evidence="3 5" id="KW-1133">Transmembrane helix</keyword>
<evidence type="ECO:0000256" key="4">
    <source>
        <dbReference type="ARBA" id="ARBA00023136"/>
    </source>
</evidence>
<dbReference type="Gene3D" id="1.20.120.1630">
    <property type="match status" value="1"/>
</dbReference>
<evidence type="ECO:0000256" key="1">
    <source>
        <dbReference type="ARBA" id="ARBA00004127"/>
    </source>
</evidence>
<protein>
    <recommendedName>
        <fullName evidence="8">Isoprenylcysteine carboxylmethyltransferase family protein</fullName>
    </recommendedName>
</protein>
<comment type="subcellular location">
    <subcellularLocation>
        <location evidence="1">Endomembrane system</location>
        <topology evidence="1">Multi-pass membrane protein</topology>
    </subcellularLocation>
</comment>
<sequence>MMPSLPVLSAALMGAYLAAFLVLTVLSARAAGRPAWLFGLGGRQGLPALLFRLSFAGGLLYPVLLATGVEPAPAFLDPPPPVRIAGLLLALSGGLFAIHAQRCMGLSWRIGSAAGHSGAIVETGPFRLSRNPVFVGQVALFAGLLVARPDAVQLALTAALVLAVRLQVRVEEAVLVQDLGAAYRAYRQRVPRWL</sequence>
<comment type="caution">
    <text evidence="6">The sequence shown here is derived from an EMBL/GenBank/DDBJ whole genome shotgun (WGS) entry which is preliminary data.</text>
</comment>
<keyword evidence="7" id="KW-1185">Reference proteome</keyword>
<feature type="transmembrane region" description="Helical" evidence="5">
    <location>
        <begin position="81"/>
        <end position="100"/>
    </location>
</feature>
<feature type="transmembrane region" description="Helical" evidence="5">
    <location>
        <begin position="6"/>
        <end position="28"/>
    </location>
</feature>
<dbReference type="Proteomes" id="UP001156702">
    <property type="component" value="Unassembled WGS sequence"/>
</dbReference>
<dbReference type="RefSeq" id="WP_244765393.1">
    <property type="nucleotide sequence ID" value="NZ_BSOP01000049.1"/>
</dbReference>
<dbReference type="InterPro" id="IPR007318">
    <property type="entry name" value="Phopholipid_MeTrfase"/>
</dbReference>
<evidence type="ECO:0000256" key="2">
    <source>
        <dbReference type="ARBA" id="ARBA00022692"/>
    </source>
</evidence>
<dbReference type="EMBL" id="BSOP01000049">
    <property type="protein sequence ID" value="GLR54291.1"/>
    <property type="molecule type" value="Genomic_DNA"/>
</dbReference>
<dbReference type="Pfam" id="PF04191">
    <property type="entry name" value="PEMT"/>
    <property type="match status" value="1"/>
</dbReference>
<evidence type="ECO:0000313" key="6">
    <source>
        <dbReference type="EMBL" id="GLR54291.1"/>
    </source>
</evidence>
<name>A0ABQ5ZQE1_9HYPH</name>
<organism evidence="6 7">
    <name type="scientific">Shinella yambaruensis</name>
    <dbReference type="NCBI Taxonomy" id="415996"/>
    <lineage>
        <taxon>Bacteria</taxon>
        <taxon>Pseudomonadati</taxon>
        <taxon>Pseudomonadota</taxon>
        <taxon>Alphaproteobacteria</taxon>
        <taxon>Hyphomicrobiales</taxon>
        <taxon>Rhizobiaceae</taxon>
        <taxon>Shinella</taxon>
    </lineage>
</organism>
<evidence type="ECO:0000256" key="3">
    <source>
        <dbReference type="ARBA" id="ARBA00022989"/>
    </source>
</evidence>
<keyword evidence="2 5" id="KW-0812">Transmembrane</keyword>
<evidence type="ECO:0008006" key="8">
    <source>
        <dbReference type="Google" id="ProtNLM"/>
    </source>
</evidence>
<proteinExistence type="predicted"/>
<accession>A0ABQ5ZQE1</accession>
<evidence type="ECO:0000256" key="5">
    <source>
        <dbReference type="SAM" id="Phobius"/>
    </source>
</evidence>
<feature type="transmembrane region" description="Helical" evidence="5">
    <location>
        <begin position="49"/>
        <end position="69"/>
    </location>
</feature>